<dbReference type="RefSeq" id="WP_174192846.1">
    <property type="nucleotide sequence ID" value="NZ_CP046051.1"/>
</dbReference>
<organism evidence="1 2">
    <name type="scientific">Caproicibacterium lactatifermentans</name>
    <dbReference type="NCBI Taxonomy" id="2666138"/>
    <lineage>
        <taxon>Bacteria</taxon>
        <taxon>Bacillati</taxon>
        <taxon>Bacillota</taxon>
        <taxon>Clostridia</taxon>
        <taxon>Eubacteriales</taxon>
        <taxon>Oscillospiraceae</taxon>
        <taxon>Caproicibacterium</taxon>
    </lineage>
</organism>
<dbReference type="EMBL" id="CP046051">
    <property type="protein sequence ID" value="QKN23474.1"/>
    <property type="molecule type" value="Genomic_DNA"/>
</dbReference>
<sequence length="46" mass="5430">MRASFINSLFDPFDFMIAQIIHHDDAAFMESRRGIDPYPEIWTVID</sequence>
<evidence type="ECO:0000313" key="2">
    <source>
        <dbReference type="Proteomes" id="UP000501316"/>
    </source>
</evidence>
<protein>
    <submittedName>
        <fullName evidence="1">Uncharacterized protein</fullName>
    </submittedName>
</protein>
<gene>
    <name evidence="1" type="ORF">GJQ69_02595</name>
</gene>
<name>A0A859DPK2_9FIRM</name>
<reference evidence="1 2" key="1">
    <citation type="submission" date="2019-11" db="EMBL/GenBank/DDBJ databases">
        <authorList>
            <person name="Ren C."/>
            <person name="Wang H."/>
            <person name="Xu Y."/>
        </authorList>
    </citation>
    <scope>NUCLEOTIDE SEQUENCE [LARGE SCALE GENOMIC DNA]</scope>
    <source>
        <strain evidence="1 2">LBM 19010</strain>
    </source>
</reference>
<dbReference type="KEGG" id="clf:GJQ69_02595"/>
<proteinExistence type="predicted"/>
<dbReference type="Proteomes" id="UP000501316">
    <property type="component" value="Chromosome"/>
</dbReference>
<dbReference type="AlphaFoldDB" id="A0A859DPK2"/>
<evidence type="ECO:0000313" key="1">
    <source>
        <dbReference type="EMBL" id="QKN23474.1"/>
    </source>
</evidence>
<accession>A0A859DPK2</accession>